<evidence type="ECO:0000256" key="5">
    <source>
        <dbReference type="ARBA" id="ARBA00022759"/>
    </source>
</evidence>
<dbReference type="PANTHER" id="PTHR34405:SF1">
    <property type="entry name" value="CRISPR-ASSOCIATED ENDORIBONUCLEASE CAS2"/>
    <property type="match status" value="1"/>
</dbReference>
<gene>
    <name evidence="9 11" type="primary">cas2</name>
    <name evidence="10" type="ORF">ERS852406_00370</name>
    <name evidence="11" type="ORF">L0N21_06400</name>
</gene>
<dbReference type="RefSeq" id="WP_055226072.1">
    <property type="nucleotide sequence ID" value="NZ_CAXSRP010000018.1"/>
</dbReference>
<reference evidence="11" key="2">
    <citation type="submission" date="2022-01" db="EMBL/GenBank/DDBJ databases">
        <title>Collection of gut derived symbiotic bacterial strains cultured from healthy donors.</title>
        <authorList>
            <person name="Lin H."/>
            <person name="Kohout C."/>
            <person name="Waligurski E."/>
            <person name="Pamer E.G."/>
        </authorList>
    </citation>
    <scope>NUCLEOTIDE SEQUENCE</scope>
    <source>
        <strain evidence="11">DFI.5.49</strain>
    </source>
</reference>
<protein>
    <recommendedName>
        <fullName evidence="9">CRISPR-associated endoribonuclease Cas2</fullName>
        <ecNumber evidence="9">3.1.-.-</ecNumber>
    </recommendedName>
</protein>
<evidence type="ECO:0000256" key="9">
    <source>
        <dbReference type="HAMAP-Rule" id="MF_01471"/>
    </source>
</evidence>
<dbReference type="AlphaFoldDB" id="A0A173XWU3"/>
<evidence type="ECO:0000256" key="8">
    <source>
        <dbReference type="ARBA" id="ARBA00023118"/>
    </source>
</evidence>
<keyword evidence="4 9" id="KW-0479">Metal-binding</keyword>
<reference evidence="10 12" key="1">
    <citation type="submission" date="2015-09" db="EMBL/GenBank/DDBJ databases">
        <authorList>
            <consortium name="Pathogen Informatics"/>
        </authorList>
    </citation>
    <scope>NUCLEOTIDE SEQUENCE [LARGE SCALE GENOMIC DNA]</scope>
    <source>
        <strain evidence="10 12">2789STDY5608849</strain>
    </source>
</reference>
<keyword evidence="7 9" id="KW-0460">Magnesium</keyword>
<keyword evidence="6 9" id="KW-0378">Hydrolase</keyword>
<dbReference type="InterPro" id="IPR019199">
    <property type="entry name" value="Virulence_VapD/CRISPR_Cas2"/>
</dbReference>
<keyword evidence="5 9" id="KW-0255">Endonuclease</keyword>
<dbReference type="CDD" id="cd09725">
    <property type="entry name" value="Cas2_I_II_III"/>
    <property type="match status" value="1"/>
</dbReference>
<dbReference type="EC" id="3.1.-.-" evidence="9"/>
<comment type="similarity">
    <text evidence="2 9">Belongs to the CRISPR-associated endoribonuclease Cas2 protein family.</text>
</comment>
<dbReference type="GO" id="GO:0004521">
    <property type="term" value="F:RNA endonuclease activity"/>
    <property type="evidence" value="ECO:0007669"/>
    <property type="project" value="InterPro"/>
</dbReference>
<dbReference type="Proteomes" id="UP001199915">
    <property type="component" value="Unassembled WGS sequence"/>
</dbReference>
<evidence type="ECO:0000256" key="2">
    <source>
        <dbReference type="ARBA" id="ARBA00009959"/>
    </source>
</evidence>
<accession>A0A173XWU3</accession>
<evidence type="ECO:0000256" key="4">
    <source>
        <dbReference type="ARBA" id="ARBA00022723"/>
    </source>
</evidence>
<keyword evidence="3 9" id="KW-0540">Nuclease</keyword>
<dbReference type="GO" id="GO:0046872">
    <property type="term" value="F:metal ion binding"/>
    <property type="evidence" value="ECO:0007669"/>
    <property type="project" value="UniProtKB-UniRule"/>
</dbReference>
<dbReference type="InterPro" id="IPR021127">
    <property type="entry name" value="CRISPR_associated_Cas2"/>
</dbReference>
<feature type="binding site" evidence="9">
    <location>
        <position position="8"/>
    </location>
    <ligand>
        <name>Mg(2+)</name>
        <dbReference type="ChEBI" id="CHEBI:18420"/>
        <note>catalytic</note>
    </ligand>
</feature>
<dbReference type="EMBL" id="CYYV01000002">
    <property type="protein sequence ID" value="CUN56512.1"/>
    <property type="molecule type" value="Genomic_DNA"/>
</dbReference>
<keyword evidence="8 9" id="KW-0051">Antiviral defense</keyword>
<sequence>MYVILVYDIHQKRVGKALKICRKYLIHIQKSVFEGNITESKLKALKEELGHLIDTQMDSVIIYHLDSVKYTKKEQIGIVQSTSNVI</sequence>
<evidence type="ECO:0000256" key="1">
    <source>
        <dbReference type="ARBA" id="ARBA00001946"/>
    </source>
</evidence>
<dbReference type="GO" id="GO:0043571">
    <property type="term" value="P:maintenance of CRISPR repeat elements"/>
    <property type="evidence" value="ECO:0007669"/>
    <property type="project" value="UniProtKB-UniRule"/>
</dbReference>
<dbReference type="GO" id="GO:0016787">
    <property type="term" value="F:hydrolase activity"/>
    <property type="evidence" value="ECO:0007669"/>
    <property type="project" value="UniProtKB-KW"/>
</dbReference>
<dbReference type="Pfam" id="PF09827">
    <property type="entry name" value="CRISPR_Cas2"/>
    <property type="match status" value="1"/>
</dbReference>
<evidence type="ECO:0000313" key="12">
    <source>
        <dbReference type="Proteomes" id="UP000095706"/>
    </source>
</evidence>
<name>A0A173XWU3_9FIRM</name>
<dbReference type="HAMAP" id="MF_01471">
    <property type="entry name" value="Cas2"/>
    <property type="match status" value="1"/>
</dbReference>
<dbReference type="SUPFAM" id="SSF143430">
    <property type="entry name" value="TTP0101/SSO1404-like"/>
    <property type="match status" value="1"/>
</dbReference>
<evidence type="ECO:0000313" key="11">
    <source>
        <dbReference type="EMBL" id="MCG4765141.1"/>
    </source>
</evidence>
<dbReference type="EMBL" id="JAKNFS010000007">
    <property type="protein sequence ID" value="MCG4765141.1"/>
    <property type="molecule type" value="Genomic_DNA"/>
</dbReference>
<dbReference type="Gene3D" id="3.30.70.240">
    <property type="match status" value="1"/>
</dbReference>
<proteinExistence type="inferred from homology"/>
<evidence type="ECO:0000256" key="3">
    <source>
        <dbReference type="ARBA" id="ARBA00022722"/>
    </source>
</evidence>
<dbReference type="PANTHER" id="PTHR34405">
    <property type="entry name" value="CRISPR-ASSOCIATED ENDORIBONUCLEASE CAS2"/>
    <property type="match status" value="1"/>
</dbReference>
<dbReference type="Proteomes" id="UP000095706">
    <property type="component" value="Unassembled WGS sequence"/>
</dbReference>
<comment type="function">
    <text evidence="9">CRISPR (clustered regularly interspaced short palindromic repeat), is an adaptive immune system that provides protection against mobile genetic elements (viruses, transposable elements and conjugative plasmids). CRISPR clusters contain sequences complementary to antecedent mobile elements and target invading nucleic acids. CRISPR clusters are transcribed and processed into CRISPR RNA (crRNA). Functions as a ssRNA-specific endoribonuclease. Involved in the integration of spacer DNA into the CRISPR cassette.</text>
</comment>
<dbReference type="NCBIfam" id="TIGR01573">
    <property type="entry name" value="cas2"/>
    <property type="match status" value="1"/>
</dbReference>
<dbReference type="GO" id="GO:0051607">
    <property type="term" value="P:defense response to virus"/>
    <property type="evidence" value="ECO:0007669"/>
    <property type="project" value="UniProtKB-UniRule"/>
</dbReference>
<comment type="cofactor">
    <cofactor evidence="1 9">
        <name>Mg(2+)</name>
        <dbReference type="ChEBI" id="CHEBI:18420"/>
    </cofactor>
</comment>
<evidence type="ECO:0000256" key="7">
    <source>
        <dbReference type="ARBA" id="ARBA00022842"/>
    </source>
</evidence>
<organism evidence="10 12">
    <name type="scientific">Fusicatenibacter saccharivorans</name>
    <dbReference type="NCBI Taxonomy" id="1150298"/>
    <lineage>
        <taxon>Bacteria</taxon>
        <taxon>Bacillati</taxon>
        <taxon>Bacillota</taxon>
        <taxon>Clostridia</taxon>
        <taxon>Lachnospirales</taxon>
        <taxon>Lachnospiraceae</taxon>
        <taxon>Fusicatenibacter</taxon>
    </lineage>
</organism>
<dbReference type="SMR" id="A0A173XWU3"/>
<evidence type="ECO:0000256" key="6">
    <source>
        <dbReference type="ARBA" id="ARBA00022801"/>
    </source>
</evidence>
<evidence type="ECO:0000313" key="10">
    <source>
        <dbReference type="EMBL" id="CUN56512.1"/>
    </source>
</evidence>
<comment type="subunit">
    <text evidence="9">Homodimer, forms a heterotetramer with a Cas1 homodimer.</text>
</comment>